<keyword evidence="2" id="KW-1133">Transmembrane helix</keyword>
<feature type="transmembrane region" description="Helical" evidence="2">
    <location>
        <begin position="476"/>
        <end position="496"/>
    </location>
</feature>
<reference evidence="3" key="1">
    <citation type="submission" date="2023-03" db="EMBL/GenBank/DDBJ databases">
        <title>Massive genome expansion in bonnet fungi (Mycena s.s.) driven by repeated elements and novel gene families across ecological guilds.</title>
        <authorList>
            <consortium name="Lawrence Berkeley National Laboratory"/>
            <person name="Harder C.B."/>
            <person name="Miyauchi S."/>
            <person name="Viragh M."/>
            <person name="Kuo A."/>
            <person name="Thoen E."/>
            <person name="Andreopoulos B."/>
            <person name="Lu D."/>
            <person name="Skrede I."/>
            <person name="Drula E."/>
            <person name="Henrissat B."/>
            <person name="Morin E."/>
            <person name="Kohler A."/>
            <person name="Barry K."/>
            <person name="LaButti K."/>
            <person name="Morin E."/>
            <person name="Salamov A."/>
            <person name="Lipzen A."/>
            <person name="Mereny Z."/>
            <person name="Hegedus B."/>
            <person name="Baldrian P."/>
            <person name="Stursova M."/>
            <person name="Weitz H."/>
            <person name="Taylor A."/>
            <person name="Grigoriev I.V."/>
            <person name="Nagy L.G."/>
            <person name="Martin F."/>
            <person name="Kauserud H."/>
        </authorList>
    </citation>
    <scope>NUCLEOTIDE SEQUENCE</scope>
    <source>
        <strain evidence="3">9144</strain>
    </source>
</reference>
<evidence type="ECO:0000256" key="1">
    <source>
        <dbReference type="SAM" id="MobiDB-lite"/>
    </source>
</evidence>
<keyword evidence="4" id="KW-1185">Reference proteome</keyword>
<organism evidence="3 4">
    <name type="scientific">Mycena pura</name>
    <dbReference type="NCBI Taxonomy" id="153505"/>
    <lineage>
        <taxon>Eukaryota</taxon>
        <taxon>Fungi</taxon>
        <taxon>Dikarya</taxon>
        <taxon>Basidiomycota</taxon>
        <taxon>Agaricomycotina</taxon>
        <taxon>Agaricomycetes</taxon>
        <taxon>Agaricomycetidae</taxon>
        <taxon>Agaricales</taxon>
        <taxon>Marasmiineae</taxon>
        <taxon>Mycenaceae</taxon>
        <taxon>Mycena</taxon>
    </lineage>
</organism>
<gene>
    <name evidence="3" type="ORF">GGX14DRAFT_605500</name>
</gene>
<name>A0AAD6VUN0_9AGAR</name>
<feature type="compositionally biased region" description="Low complexity" evidence="1">
    <location>
        <begin position="155"/>
        <end position="171"/>
    </location>
</feature>
<evidence type="ECO:0000256" key="2">
    <source>
        <dbReference type="SAM" id="Phobius"/>
    </source>
</evidence>
<dbReference type="AlphaFoldDB" id="A0AAD6VUN0"/>
<accession>A0AAD6VUN0</accession>
<protein>
    <submittedName>
        <fullName evidence="3">Uncharacterized protein</fullName>
    </submittedName>
</protein>
<proteinExistence type="predicted"/>
<feature type="compositionally biased region" description="Pro residues" evidence="1">
    <location>
        <begin position="71"/>
        <end position="80"/>
    </location>
</feature>
<feature type="compositionally biased region" description="Polar residues" evidence="1">
    <location>
        <begin position="172"/>
        <end position="188"/>
    </location>
</feature>
<feature type="region of interest" description="Disordered" evidence="1">
    <location>
        <begin position="154"/>
        <end position="218"/>
    </location>
</feature>
<evidence type="ECO:0000313" key="3">
    <source>
        <dbReference type="EMBL" id="KAJ7216613.1"/>
    </source>
</evidence>
<keyword evidence="2" id="KW-0812">Transmembrane</keyword>
<dbReference type="EMBL" id="JARJCW010000015">
    <property type="protein sequence ID" value="KAJ7216613.1"/>
    <property type="molecule type" value="Genomic_DNA"/>
</dbReference>
<evidence type="ECO:0000313" key="4">
    <source>
        <dbReference type="Proteomes" id="UP001219525"/>
    </source>
</evidence>
<feature type="region of interest" description="Disordered" evidence="1">
    <location>
        <begin position="59"/>
        <end position="80"/>
    </location>
</feature>
<feature type="region of interest" description="Disordered" evidence="1">
    <location>
        <begin position="277"/>
        <end position="305"/>
    </location>
</feature>
<sequence length="504" mass="55184">MLGFFSLWRQGGDSTALPSVAQEQGRRIDKATIGVPVLLSLPRRFEIYAAAPAGVPAGSRAHRSCTASTPGPLPPVIRPPPPTLDKVPHYPLIRSYSLPIPATITHTGAKLRFAHIPQAYQSFIRRNIAPGSIPYGHLHVFLLLVSSPTLDLGPSARSSSSVQHSLSISQQVASTPPDTPSSAISAQPPSLPPLRLVPYFPGPHPSQEGYPPRRPPKAFTLPVRSSVYSAAASSSGSLHAESFVTAKSIHLHADADNASCADVPFDLEASPVTVSRSATGSTHAPCPPAQLLDRHGTVGSAGTGSSSLRRKRQRFAFATPAFCMFWLGFLFPPLWWVGGWYFTLFTETPWQRTLWEHYVRRTRWWALLTCGLGAPPVSGESSAKSRPPKELLLPRWVRAGNTAPALDGIAYYYPFVSRPAPGEPGHVTTGPAPNGFRRLHRWFDEMTRSRLEWVKITRESPRRIIDPWIGRCRRALCYWSVVFLLFVLGMMGWSFAVGAGKAQY</sequence>
<keyword evidence="2" id="KW-0472">Membrane</keyword>
<comment type="caution">
    <text evidence="3">The sequence shown here is derived from an EMBL/GenBank/DDBJ whole genome shotgun (WGS) entry which is preliminary data.</text>
</comment>
<dbReference type="Proteomes" id="UP001219525">
    <property type="component" value="Unassembled WGS sequence"/>
</dbReference>
<feature type="transmembrane region" description="Helical" evidence="2">
    <location>
        <begin position="315"/>
        <end position="342"/>
    </location>
</feature>